<dbReference type="EMBL" id="WBUI01000003">
    <property type="protein sequence ID" value="KAB2934272.1"/>
    <property type="molecule type" value="Genomic_DNA"/>
</dbReference>
<name>A0A833H3P0_9LEPT</name>
<keyword evidence="1" id="KW-0732">Signal</keyword>
<dbReference type="InterPro" id="IPR006860">
    <property type="entry name" value="FecR"/>
</dbReference>
<comment type="caution">
    <text evidence="3">The sequence shown here is derived from an EMBL/GenBank/DDBJ whole genome shotgun (WGS) entry which is preliminary data.</text>
</comment>
<dbReference type="Pfam" id="PF04773">
    <property type="entry name" value="FecR"/>
    <property type="match status" value="1"/>
</dbReference>
<feature type="signal peptide" evidence="1">
    <location>
        <begin position="1"/>
        <end position="23"/>
    </location>
</feature>
<sequence length="233" mass="25035">MKMKYLQALILSAAMIAALPLQADPVKLALVVFKKGDASLVRNGKVQPAKVKDLIQEKDEIRTGAGGELSLQLSSGVLVKVAANSSLVIEGIARDEKGSTLALRLNNGTLLGKASKESGKDLNLTVHAPTAIAGVRGTEFIVDANAEQSSVLVDEGVVNVSDATGSRSVDCEAGNKVVSDGKELVQGVLDAYEKQRFAIFERFEKEKQKGFETVVEQIRKNKELMEQQKQNMP</sequence>
<accession>A0A833H3P0</accession>
<evidence type="ECO:0000256" key="1">
    <source>
        <dbReference type="SAM" id="SignalP"/>
    </source>
</evidence>
<dbReference type="PANTHER" id="PTHR38731">
    <property type="entry name" value="LIPL45-RELATED LIPOPROTEIN-RELATED"/>
    <property type="match status" value="1"/>
</dbReference>
<evidence type="ECO:0000313" key="3">
    <source>
        <dbReference type="EMBL" id="KAB2934272.1"/>
    </source>
</evidence>
<dbReference type="PANTHER" id="PTHR38731:SF1">
    <property type="entry name" value="FECR PROTEIN DOMAIN-CONTAINING PROTEIN"/>
    <property type="match status" value="1"/>
</dbReference>
<feature type="chain" id="PRO_5032727658" evidence="1">
    <location>
        <begin position="24"/>
        <end position="233"/>
    </location>
</feature>
<dbReference type="Proteomes" id="UP000460298">
    <property type="component" value="Unassembled WGS sequence"/>
</dbReference>
<organism evidence="3 4">
    <name type="scientific">Leptonema illini</name>
    <dbReference type="NCBI Taxonomy" id="183"/>
    <lineage>
        <taxon>Bacteria</taxon>
        <taxon>Pseudomonadati</taxon>
        <taxon>Spirochaetota</taxon>
        <taxon>Spirochaetia</taxon>
        <taxon>Leptospirales</taxon>
        <taxon>Leptospiraceae</taxon>
        <taxon>Leptonema</taxon>
    </lineage>
</organism>
<evidence type="ECO:0000259" key="2">
    <source>
        <dbReference type="Pfam" id="PF04773"/>
    </source>
</evidence>
<feature type="domain" description="FecR protein" evidence="2">
    <location>
        <begin position="59"/>
        <end position="158"/>
    </location>
</feature>
<protein>
    <submittedName>
        <fullName evidence="3">FecR domain-containing protein</fullName>
    </submittedName>
</protein>
<proteinExistence type="predicted"/>
<gene>
    <name evidence="3" type="ORF">F9K24_04395</name>
</gene>
<dbReference type="AlphaFoldDB" id="A0A833H3P0"/>
<evidence type="ECO:0000313" key="4">
    <source>
        <dbReference type="Proteomes" id="UP000460298"/>
    </source>
</evidence>
<dbReference type="Gene3D" id="2.60.120.1440">
    <property type="match status" value="1"/>
</dbReference>
<reference evidence="3 4" key="1">
    <citation type="submission" date="2019-10" db="EMBL/GenBank/DDBJ databases">
        <title>Extracellular Electron Transfer in a Candidatus Methanoperedens spp. Enrichment Culture.</title>
        <authorList>
            <person name="Berger S."/>
            <person name="Rangel Shaw D."/>
            <person name="Berben T."/>
            <person name="In 'T Zandt M."/>
            <person name="Frank J."/>
            <person name="Reimann J."/>
            <person name="Jetten M.S.M."/>
            <person name="Welte C.U."/>
        </authorList>
    </citation>
    <scope>NUCLEOTIDE SEQUENCE [LARGE SCALE GENOMIC DNA]</scope>
    <source>
        <strain evidence="3">SB12</strain>
    </source>
</reference>